<evidence type="ECO:0000259" key="8">
    <source>
        <dbReference type="Pfam" id="PF25963"/>
    </source>
</evidence>
<keyword evidence="10" id="KW-1185">Reference proteome</keyword>
<comment type="caution">
    <text evidence="9">The sequence shown here is derived from an EMBL/GenBank/DDBJ whole genome shotgun (WGS) entry which is preliminary data.</text>
</comment>
<dbReference type="AlphaFoldDB" id="A0A3N5APP8"/>
<organism evidence="9 10">
    <name type="scientific">Thermodesulfitimonas autotrophica</name>
    <dbReference type="NCBI Taxonomy" id="1894989"/>
    <lineage>
        <taxon>Bacteria</taxon>
        <taxon>Bacillati</taxon>
        <taxon>Bacillota</taxon>
        <taxon>Clostridia</taxon>
        <taxon>Thermoanaerobacterales</taxon>
        <taxon>Thermoanaerobacteraceae</taxon>
        <taxon>Thermodesulfitimonas</taxon>
    </lineage>
</organism>
<evidence type="ECO:0000256" key="1">
    <source>
        <dbReference type="ARBA" id="ARBA00004167"/>
    </source>
</evidence>
<dbReference type="Pfam" id="PF25917">
    <property type="entry name" value="BSH_RND"/>
    <property type="match status" value="1"/>
</dbReference>
<dbReference type="GO" id="GO:0016020">
    <property type="term" value="C:membrane"/>
    <property type="evidence" value="ECO:0007669"/>
    <property type="project" value="UniProtKB-SubCell"/>
</dbReference>
<protein>
    <submittedName>
        <fullName evidence="9">Biotin/lipoyl-binding protein</fullName>
    </submittedName>
</protein>
<dbReference type="RefSeq" id="WP_211328124.1">
    <property type="nucleotide sequence ID" value="NZ_RKRE01000002.1"/>
</dbReference>
<gene>
    <name evidence="9" type="ORF">EDD75_1502</name>
</gene>
<dbReference type="InterPro" id="IPR058625">
    <property type="entry name" value="MdtA-like_BSH"/>
</dbReference>
<evidence type="ECO:0000313" key="10">
    <source>
        <dbReference type="Proteomes" id="UP000282654"/>
    </source>
</evidence>
<dbReference type="Pfam" id="PF25963">
    <property type="entry name" value="Beta-barrel_AAEA"/>
    <property type="match status" value="1"/>
</dbReference>
<dbReference type="Gene3D" id="2.40.50.100">
    <property type="match status" value="1"/>
</dbReference>
<proteinExistence type="inferred from homology"/>
<dbReference type="PANTHER" id="PTHR30386:SF26">
    <property type="entry name" value="TRANSPORT PROTEIN COMB"/>
    <property type="match status" value="1"/>
</dbReference>
<evidence type="ECO:0000256" key="4">
    <source>
        <dbReference type="ARBA" id="ARBA00022989"/>
    </source>
</evidence>
<dbReference type="InterPro" id="IPR050739">
    <property type="entry name" value="MFP"/>
</dbReference>
<evidence type="ECO:0000259" key="7">
    <source>
        <dbReference type="Pfam" id="PF25917"/>
    </source>
</evidence>
<evidence type="ECO:0000313" key="9">
    <source>
        <dbReference type="EMBL" id="RPF47216.1"/>
    </source>
</evidence>
<feature type="domain" description="Multidrug resistance protein MdtA-like barrel-sandwich hybrid" evidence="7">
    <location>
        <begin position="47"/>
        <end position="121"/>
    </location>
</feature>
<evidence type="ECO:0000256" key="6">
    <source>
        <dbReference type="SAM" id="Phobius"/>
    </source>
</evidence>
<dbReference type="PANTHER" id="PTHR30386">
    <property type="entry name" value="MEMBRANE FUSION SUBUNIT OF EMRAB-TOLC MULTIDRUG EFFLUX PUMP"/>
    <property type="match status" value="1"/>
</dbReference>
<keyword evidence="3 6" id="KW-0812">Transmembrane</keyword>
<dbReference type="GO" id="GO:0055085">
    <property type="term" value="P:transmembrane transport"/>
    <property type="evidence" value="ECO:0007669"/>
    <property type="project" value="InterPro"/>
</dbReference>
<comment type="similarity">
    <text evidence="2">Belongs to the membrane fusion protein (MFP) (TC 8.A.1) family.</text>
</comment>
<dbReference type="Proteomes" id="UP000282654">
    <property type="component" value="Unassembled WGS sequence"/>
</dbReference>
<comment type="subcellular location">
    <subcellularLocation>
        <location evidence="1">Membrane</location>
        <topology evidence="1">Single-pass membrane protein</topology>
    </subcellularLocation>
</comment>
<dbReference type="InterPro" id="IPR011053">
    <property type="entry name" value="Single_hybrid_motif"/>
</dbReference>
<accession>A0A3N5APP8</accession>
<evidence type="ECO:0000256" key="2">
    <source>
        <dbReference type="ARBA" id="ARBA00009477"/>
    </source>
</evidence>
<name>A0A3N5APP8_9THEO</name>
<dbReference type="EMBL" id="RKRE01000002">
    <property type="protein sequence ID" value="RPF47216.1"/>
    <property type="molecule type" value="Genomic_DNA"/>
</dbReference>
<dbReference type="SUPFAM" id="SSF51230">
    <property type="entry name" value="Single hybrid motif"/>
    <property type="match status" value="1"/>
</dbReference>
<evidence type="ECO:0000256" key="3">
    <source>
        <dbReference type="ARBA" id="ARBA00022692"/>
    </source>
</evidence>
<evidence type="ECO:0000256" key="5">
    <source>
        <dbReference type="ARBA" id="ARBA00023136"/>
    </source>
</evidence>
<dbReference type="InterPro" id="IPR058634">
    <property type="entry name" value="AaeA-lik-b-barrel"/>
</dbReference>
<feature type="domain" description="p-hydroxybenzoic acid efflux pump subunit AaeA-like beta-barrel" evidence="8">
    <location>
        <begin position="125"/>
        <end position="217"/>
    </location>
</feature>
<keyword evidence="5 6" id="KW-0472">Membrane</keyword>
<keyword evidence="4 6" id="KW-1133">Transmembrane helix</keyword>
<sequence length="220" mass="23504">MARTKKAFFAVLFLMVLSLAGVTFYYWYTNAYFVRTEDAYIDGTVFKLGPQVAGKVLEVNVKEGDKVDSGAILARVDDAALPPGGNQELTLVKAPVGGVVLKVLTQPGEVVGAGQPAVMLVDPESLFLTANVEEKKINKVKCGQRVTFTVDGIPGRVFQGQVVAVQEAVASTFSLLPTRSTSGSFIKVAQRVPVKIEIEDCSGAPFKVGQSAVVSIHLRD</sequence>
<dbReference type="Gene3D" id="2.40.30.170">
    <property type="match status" value="1"/>
</dbReference>
<feature type="transmembrane region" description="Helical" evidence="6">
    <location>
        <begin position="7"/>
        <end position="28"/>
    </location>
</feature>
<reference evidence="9 10" key="1">
    <citation type="submission" date="2018-11" db="EMBL/GenBank/DDBJ databases">
        <title>Genomic Encyclopedia of Type Strains, Phase IV (KMG-IV): sequencing the most valuable type-strain genomes for metagenomic binning, comparative biology and taxonomic classification.</title>
        <authorList>
            <person name="Goeker M."/>
        </authorList>
    </citation>
    <scope>NUCLEOTIDE SEQUENCE [LARGE SCALE GENOMIC DNA]</scope>
    <source>
        <strain evidence="9 10">DSM 102936</strain>
    </source>
</reference>